<dbReference type="Gene3D" id="4.10.280.80">
    <property type="match status" value="1"/>
</dbReference>
<dbReference type="Proteomes" id="UP001310248">
    <property type="component" value="Unassembled WGS sequence"/>
</dbReference>
<protein>
    <submittedName>
        <fullName evidence="1">T6SS effector amidase Tae4 family protein</fullName>
    </submittedName>
</protein>
<dbReference type="RefSeq" id="WP_329775512.1">
    <property type="nucleotide sequence ID" value="NZ_JAYDYW010000007.1"/>
</dbReference>
<dbReference type="Pfam" id="PF14113">
    <property type="entry name" value="Tae4"/>
    <property type="match status" value="1"/>
</dbReference>
<organism evidence="1 2">
    <name type="scientific">Agarivorans aestuarii</name>
    <dbReference type="NCBI Taxonomy" id="1563703"/>
    <lineage>
        <taxon>Bacteria</taxon>
        <taxon>Pseudomonadati</taxon>
        <taxon>Pseudomonadota</taxon>
        <taxon>Gammaproteobacteria</taxon>
        <taxon>Alteromonadales</taxon>
        <taxon>Alteromonadaceae</taxon>
        <taxon>Agarivorans</taxon>
    </lineage>
</organism>
<comment type="caution">
    <text evidence="1">The sequence shown here is derived from an EMBL/GenBank/DDBJ whole genome shotgun (WGS) entry which is preliminary data.</text>
</comment>
<gene>
    <name evidence="1" type="ORF">SNR37_003821</name>
</gene>
<evidence type="ECO:0000313" key="1">
    <source>
        <dbReference type="EMBL" id="MEE1674382.1"/>
    </source>
</evidence>
<keyword evidence="2" id="KW-1185">Reference proteome</keyword>
<sequence length="145" mass="16201">MINIAFRNLKNNYSPYSYDAHDCTMYFPNTCAIRMSEALVKTNSLFLARFKGSAKNKCPHGYLRGAQDLASVLSKPSVLGTRTKGWNGTPNAVVPDDIKSETGIVCFMNIPGFDGQGHIDLWNKTDAVGSHYWDAETIWFWSLSL</sequence>
<accession>A0ABU7G4S1</accession>
<evidence type="ECO:0000313" key="2">
    <source>
        <dbReference type="Proteomes" id="UP001310248"/>
    </source>
</evidence>
<name>A0ABU7G4S1_9ALTE</name>
<dbReference type="EMBL" id="JAYDYW010000007">
    <property type="protein sequence ID" value="MEE1674382.1"/>
    <property type="molecule type" value="Genomic_DNA"/>
</dbReference>
<reference evidence="2" key="1">
    <citation type="submission" date="2023-07" db="EMBL/GenBank/DDBJ databases">
        <title>Draft genome sequence of Agarivorans aestuarii strain ZMCS4, a CAZymes producing bacteria isolated from the marine brown algae Clodostephus spongiosus.</title>
        <authorList>
            <person name="Lorente B."/>
            <person name="Cabral C."/>
            <person name="Frias J."/>
            <person name="Faria J."/>
            <person name="Toubarro D."/>
        </authorList>
    </citation>
    <scope>NUCLEOTIDE SEQUENCE [LARGE SCALE GENOMIC DNA]</scope>
    <source>
        <strain evidence="2">ZMCS4</strain>
    </source>
</reference>
<proteinExistence type="predicted"/>
<dbReference type="Gene3D" id="3.90.1720.80">
    <property type="match status" value="1"/>
</dbReference>
<dbReference type="InterPro" id="IPR025562">
    <property type="entry name" value="Tae4"/>
</dbReference>